<dbReference type="InterPro" id="IPR000719">
    <property type="entry name" value="Prot_kinase_dom"/>
</dbReference>
<dbReference type="GO" id="GO:0045743">
    <property type="term" value="P:positive regulation of fibroblast growth factor receptor signaling pathway"/>
    <property type="evidence" value="ECO:0007669"/>
    <property type="project" value="TreeGrafter"/>
</dbReference>
<dbReference type="GO" id="GO:0070374">
    <property type="term" value="P:positive regulation of ERK1 and ERK2 cascade"/>
    <property type="evidence" value="ECO:0007669"/>
    <property type="project" value="TreeGrafter"/>
</dbReference>
<dbReference type="GO" id="GO:0004713">
    <property type="term" value="F:protein tyrosine kinase activity"/>
    <property type="evidence" value="ECO:0007669"/>
    <property type="project" value="UniProtKB-KW"/>
</dbReference>
<evidence type="ECO:0000256" key="17">
    <source>
        <dbReference type="SAM" id="MobiDB-lite"/>
    </source>
</evidence>
<evidence type="ECO:0000256" key="12">
    <source>
        <dbReference type="ARBA" id="ARBA00042638"/>
    </source>
</evidence>
<accession>A0A8X7C3D3</accession>
<keyword evidence="6 16" id="KW-0547">Nucleotide-binding</keyword>
<dbReference type="PANTHER" id="PTHR46392">
    <property type="entry name" value="DUAL SERINE/THREONINE AND TYROSINE PROTEIN KINASE"/>
    <property type="match status" value="1"/>
</dbReference>
<keyword evidence="3" id="KW-0963">Cytoplasm</keyword>
<dbReference type="EC" id="2.7.12.1" evidence="2"/>
<feature type="compositionally biased region" description="Low complexity" evidence="17">
    <location>
        <begin position="264"/>
        <end position="278"/>
    </location>
</feature>
<comment type="subcellular location">
    <subcellularLocation>
        <location evidence="1">Cytoplasm</location>
    </subcellularLocation>
</comment>
<evidence type="ECO:0000256" key="4">
    <source>
        <dbReference type="ARBA" id="ARBA00022527"/>
    </source>
</evidence>
<name>A0A8X7C3D3_9ARAC</name>
<organism evidence="19 20">
    <name type="scientific">Trichonephila inaurata madagascariensis</name>
    <dbReference type="NCBI Taxonomy" id="2747483"/>
    <lineage>
        <taxon>Eukaryota</taxon>
        <taxon>Metazoa</taxon>
        <taxon>Ecdysozoa</taxon>
        <taxon>Arthropoda</taxon>
        <taxon>Chelicerata</taxon>
        <taxon>Arachnida</taxon>
        <taxon>Araneae</taxon>
        <taxon>Araneomorphae</taxon>
        <taxon>Entelegynae</taxon>
        <taxon>Araneoidea</taxon>
        <taxon>Nephilidae</taxon>
        <taxon>Trichonephila</taxon>
        <taxon>Trichonephila inaurata</taxon>
    </lineage>
</organism>
<sequence length="741" mass="84068">MPSTRSVMASSLASELARFRRGGGKQLRKILKETKHVHESIKKKGCYGKEQLEKFALKPEDEIAVWNIIEQPVGFVVLGSCCWARATVINALMGRNILPIVPYGENDHFWRMVRFSYGKNARAKLVLPSGYEVLEHLEFNDNQPTSIPLSDLELKPKANADSSEDPALTGGSLEITLPHPMLYDNAQVIIAPERNQTVFIQELKKCLNGVTPILLYAVGNNLTEQDIADLTELQHLPYKHPIFFICVRHPAQSDLTESGQHAGTSSSTPSSTTSSPASSCPPSPTSASPTSPARNLPYTYSRHPLEQLSLLRHCNEVQSAEQFPVSDLYQKLSNLGYLPSPGSRPEYKGSLEVGNELVEDFIGFSSVLMFVSHVLQSRLLLAATLLQDTHARSLQNFILAAFDLSRDLMITPKRIQYARAREESLYRSLLHLAYNKQTEIRNMITETIFEVRDEILQKAADFSFQSFPIDQYLMDHPTGKIVHLCMSEIREMVVEHLTEVLPWNLPLSIDSAWNKETALRILSSLNENHLARSICNQLQQKVRSSHERFVASLSQLEERHLDRLEQREAERRNVRTLYAPQVAKLSLESSSLKDMIQYGMPPLGQELGRGHFGIVYSCKSWAGQSCLAVKSVVLPTDKHWYSLAMEFFYHKNTPEHPRIVRLCGTVIDYKHDRRPTVLLIMERLNRDLYSALWNGIPWMQRLQIAIDVIQGIRYLHSQGLVHRDIKLHNVLLDKDIRAKLS</sequence>
<reference evidence="19" key="1">
    <citation type="submission" date="2020-08" db="EMBL/GenBank/DDBJ databases">
        <title>Multicomponent nature underlies the extraordinary mechanical properties of spider dragline silk.</title>
        <authorList>
            <person name="Kono N."/>
            <person name="Nakamura H."/>
            <person name="Mori M."/>
            <person name="Yoshida Y."/>
            <person name="Ohtoshi R."/>
            <person name="Malay A.D."/>
            <person name="Moran D.A.P."/>
            <person name="Tomita M."/>
            <person name="Numata K."/>
            <person name="Arakawa K."/>
        </authorList>
    </citation>
    <scope>NUCLEOTIDE SEQUENCE</scope>
</reference>
<dbReference type="SUPFAM" id="SSF56112">
    <property type="entry name" value="Protein kinase-like (PK-like)"/>
    <property type="match status" value="1"/>
</dbReference>
<evidence type="ECO:0000259" key="18">
    <source>
        <dbReference type="PROSITE" id="PS50011"/>
    </source>
</evidence>
<keyword evidence="5" id="KW-0808">Transferase</keyword>
<evidence type="ECO:0000256" key="5">
    <source>
        <dbReference type="ARBA" id="ARBA00022679"/>
    </source>
</evidence>
<evidence type="ECO:0000256" key="14">
    <source>
        <dbReference type="ARBA" id="ARBA00049308"/>
    </source>
</evidence>
<evidence type="ECO:0000256" key="8">
    <source>
        <dbReference type="ARBA" id="ARBA00022840"/>
    </source>
</evidence>
<dbReference type="EMBL" id="BMAV01008759">
    <property type="protein sequence ID" value="GFY52593.1"/>
    <property type="molecule type" value="Genomic_DNA"/>
</dbReference>
<gene>
    <name evidence="19" type="primary">DSTYK</name>
    <name evidence="19" type="ORF">TNIN_185531</name>
</gene>
<dbReference type="AlphaFoldDB" id="A0A8X7C3D3"/>
<keyword evidence="4" id="KW-0723">Serine/threonine-protein kinase</keyword>
<dbReference type="PANTHER" id="PTHR46392:SF1">
    <property type="entry name" value="DUAL SERINE_THREONINE AND TYROSINE PROTEIN KINASE"/>
    <property type="match status" value="1"/>
</dbReference>
<dbReference type="InterPro" id="IPR051302">
    <property type="entry name" value="Dual_SerThr-Tyr_Kinase"/>
</dbReference>
<evidence type="ECO:0000256" key="7">
    <source>
        <dbReference type="ARBA" id="ARBA00022777"/>
    </source>
</evidence>
<dbReference type="PROSITE" id="PS00108">
    <property type="entry name" value="PROTEIN_KINASE_ST"/>
    <property type="match status" value="1"/>
</dbReference>
<proteinExistence type="predicted"/>
<feature type="binding site" evidence="16">
    <location>
        <position position="630"/>
    </location>
    <ligand>
        <name>ATP</name>
        <dbReference type="ChEBI" id="CHEBI:30616"/>
    </ligand>
</feature>
<evidence type="ECO:0000256" key="13">
    <source>
        <dbReference type="ARBA" id="ARBA00049003"/>
    </source>
</evidence>
<dbReference type="GO" id="GO:0043066">
    <property type="term" value="P:negative regulation of apoptotic process"/>
    <property type="evidence" value="ECO:0007669"/>
    <property type="project" value="TreeGrafter"/>
</dbReference>
<evidence type="ECO:0000256" key="11">
    <source>
        <dbReference type="ARBA" id="ARBA00041268"/>
    </source>
</evidence>
<feature type="domain" description="Protein kinase" evidence="18">
    <location>
        <begin position="601"/>
        <end position="741"/>
    </location>
</feature>
<evidence type="ECO:0000256" key="10">
    <source>
        <dbReference type="ARBA" id="ARBA00040421"/>
    </source>
</evidence>
<keyword evidence="9" id="KW-0829">Tyrosine-protein kinase</keyword>
<comment type="catalytic activity">
    <reaction evidence="14">
        <text>L-threonyl-[protein] + ATP = O-phospho-L-threonyl-[protein] + ADP + H(+)</text>
        <dbReference type="Rhea" id="RHEA:46608"/>
        <dbReference type="Rhea" id="RHEA-COMP:11060"/>
        <dbReference type="Rhea" id="RHEA-COMP:11605"/>
        <dbReference type="ChEBI" id="CHEBI:15378"/>
        <dbReference type="ChEBI" id="CHEBI:30013"/>
        <dbReference type="ChEBI" id="CHEBI:30616"/>
        <dbReference type="ChEBI" id="CHEBI:61977"/>
        <dbReference type="ChEBI" id="CHEBI:456216"/>
        <dbReference type="EC" id="2.7.12.1"/>
    </reaction>
</comment>
<comment type="catalytic activity">
    <reaction evidence="15">
        <text>L-tyrosyl-[protein] + ATP = O-phospho-L-tyrosyl-[protein] + ADP + H(+)</text>
        <dbReference type="Rhea" id="RHEA:10596"/>
        <dbReference type="Rhea" id="RHEA-COMP:10136"/>
        <dbReference type="Rhea" id="RHEA-COMP:20101"/>
        <dbReference type="ChEBI" id="CHEBI:15378"/>
        <dbReference type="ChEBI" id="CHEBI:30616"/>
        <dbReference type="ChEBI" id="CHEBI:46858"/>
        <dbReference type="ChEBI" id="CHEBI:61978"/>
        <dbReference type="ChEBI" id="CHEBI:456216"/>
        <dbReference type="EC" id="2.7.12.1"/>
    </reaction>
</comment>
<dbReference type="GO" id="GO:0004712">
    <property type="term" value="F:protein serine/threonine/tyrosine kinase activity"/>
    <property type="evidence" value="ECO:0007669"/>
    <property type="project" value="UniProtKB-EC"/>
</dbReference>
<evidence type="ECO:0000256" key="9">
    <source>
        <dbReference type="ARBA" id="ARBA00023137"/>
    </source>
</evidence>
<dbReference type="InterPro" id="IPR011009">
    <property type="entry name" value="Kinase-like_dom_sf"/>
</dbReference>
<dbReference type="OrthoDB" id="122279at2759"/>
<dbReference type="Proteomes" id="UP000886998">
    <property type="component" value="Unassembled WGS sequence"/>
</dbReference>
<dbReference type="GO" id="GO:0005524">
    <property type="term" value="F:ATP binding"/>
    <property type="evidence" value="ECO:0007669"/>
    <property type="project" value="UniProtKB-UniRule"/>
</dbReference>
<dbReference type="InterPro" id="IPR008271">
    <property type="entry name" value="Ser/Thr_kinase_AS"/>
</dbReference>
<evidence type="ECO:0000256" key="6">
    <source>
        <dbReference type="ARBA" id="ARBA00022741"/>
    </source>
</evidence>
<keyword evidence="20" id="KW-1185">Reference proteome</keyword>
<evidence type="ECO:0000256" key="16">
    <source>
        <dbReference type="PROSITE-ProRule" id="PRU10141"/>
    </source>
</evidence>
<comment type="catalytic activity">
    <reaction evidence="13">
        <text>L-seryl-[protein] + ATP = O-phospho-L-seryl-[protein] + ADP + H(+)</text>
        <dbReference type="Rhea" id="RHEA:17989"/>
        <dbReference type="Rhea" id="RHEA-COMP:9863"/>
        <dbReference type="Rhea" id="RHEA-COMP:11604"/>
        <dbReference type="ChEBI" id="CHEBI:15378"/>
        <dbReference type="ChEBI" id="CHEBI:29999"/>
        <dbReference type="ChEBI" id="CHEBI:30616"/>
        <dbReference type="ChEBI" id="CHEBI:83421"/>
        <dbReference type="ChEBI" id="CHEBI:456216"/>
        <dbReference type="EC" id="2.7.12.1"/>
    </reaction>
</comment>
<comment type="caution">
    <text evidence="19">The sequence shown here is derived from an EMBL/GenBank/DDBJ whole genome shotgun (WGS) entry which is preliminary data.</text>
</comment>
<dbReference type="GO" id="GO:0004674">
    <property type="term" value="F:protein serine/threonine kinase activity"/>
    <property type="evidence" value="ECO:0007669"/>
    <property type="project" value="UniProtKB-KW"/>
</dbReference>
<evidence type="ECO:0000313" key="20">
    <source>
        <dbReference type="Proteomes" id="UP000886998"/>
    </source>
</evidence>
<dbReference type="GO" id="GO:0044344">
    <property type="term" value="P:cellular response to fibroblast growth factor stimulus"/>
    <property type="evidence" value="ECO:0007669"/>
    <property type="project" value="TreeGrafter"/>
</dbReference>
<dbReference type="Pfam" id="PF00069">
    <property type="entry name" value="Pkinase"/>
    <property type="match status" value="1"/>
</dbReference>
<feature type="non-terminal residue" evidence="19">
    <location>
        <position position="741"/>
    </location>
</feature>
<keyword evidence="8 16" id="KW-0067">ATP-binding</keyword>
<evidence type="ECO:0000256" key="2">
    <source>
        <dbReference type="ARBA" id="ARBA00013203"/>
    </source>
</evidence>
<keyword evidence="7" id="KW-0418">Kinase</keyword>
<evidence type="ECO:0000256" key="3">
    <source>
        <dbReference type="ARBA" id="ARBA00022490"/>
    </source>
</evidence>
<dbReference type="PROSITE" id="PS00107">
    <property type="entry name" value="PROTEIN_KINASE_ATP"/>
    <property type="match status" value="1"/>
</dbReference>
<dbReference type="InterPro" id="IPR017441">
    <property type="entry name" value="Protein_kinase_ATP_BS"/>
</dbReference>
<protein>
    <recommendedName>
        <fullName evidence="10">Dual serine/threonine and tyrosine protein kinase</fullName>
        <ecNumber evidence="2">2.7.12.1</ecNumber>
    </recommendedName>
    <alternativeName>
        <fullName evidence="12">Dusty protein kinase</fullName>
    </alternativeName>
    <alternativeName>
        <fullName evidence="11">Receptor-interacting serine/threonine-protein kinase 5</fullName>
    </alternativeName>
</protein>
<dbReference type="SMART" id="SM00220">
    <property type="entry name" value="S_TKc"/>
    <property type="match status" value="1"/>
</dbReference>
<evidence type="ECO:0000313" key="19">
    <source>
        <dbReference type="EMBL" id="GFY52593.1"/>
    </source>
</evidence>
<feature type="region of interest" description="Disordered" evidence="17">
    <location>
        <begin position="255"/>
        <end position="298"/>
    </location>
</feature>
<dbReference type="PROSITE" id="PS50011">
    <property type="entry name" value="PROTEIN_KINASE_DOM"/>
    <property type="match status" value="1"/>
</dbReference>
<dbReference type="GO" id="GO:0005737">
    <property type="term" value="C:cytoplasm"/>
    <property type="evidence" value="ECO:0007669"/>
    <property type="project" value="UniProtKB-SubCell"/>
</dbReference>
<dbReference type="Gene3D" id="1.10.510.10">
    <property type="entry name" value="Transferase(Phosphotransferase) domain 1"/>
    <property type="match status" value="1"/>
</dbReference>
<evidence type="ECO:0000256" key="1">
    <source>
        <dbReference type="ARBA" id="ARBA00004496"/>
    </source>
</evidence>
<evidence type="ECO:0000256" key="15">
    <source>
        <dbReference type="ARBA" id="ARBA00051680"/>
    </source>
</evidence>